<evidence type="ECO:0000256" key="3">
    <source>
        <dbReference type="ARBA" id="ARBA00008178"/>
    </source>
</evidence>
<dbReference type="STRING" id="317010.RU96_GL000838"/>
<gene>
    <name evidence="11" type="ORF">RU96_GL000838</name>
</gene>
<evidence type="ECO:0000256" key="8">
    <source>
        <dbReference type="RuleBase" id="RU004473"/>
    </source>
</evidence>
<dbReference type="InterPro" id="IPR005888">
    <property type="entry name" value="dTDP_Gluc_deHydtase"/>
</dbReference>
<keyword evidence="9" id="KW-0812">Transmembrane</keyword>
<reference evidence="11 12" key="1">
    <citation type="submission" date="2014-12" db="EMBL/GenBank/DDBJ databases">
        <title>Draft genome sequences of 29 type strains of Enterococci.</title>
        <authorList>
            <person name="Zhong Z."/>
            <person name="Sun Z."/>
            <person name="Liu W."/>
            <person name="Zhang W."/>
            <person name="Zhang H."/>
        </authorList>
    </citation>
    <scope>NUCLEOTIDE SEQUENCE [LARGE SCALE GENOMIC DNA]</scope>
    <source>
        <strain evidence="11 12">DSM 21207</strain>
    </source>
</reference>
<feature type="domain" description="NAD(P)-binding" evidence="10">
    <location>
        <begin position="15"/>
        <end position="316"/>
    </location>
</feature>
<evidence type="ECO:0000256" key="7">
    <source>
        <dbReference type="ARBA" id="ARBA00023239"/>
    </source>
</evidence>
<organism evidence="11 12">
    <name type="scientific">Enterococcus canintestini</name>
    <dbReference type="NCBI Taxonomy" id="317010"/>
    <lineage>
        <taxon>Bacteria</taxon>
        <taxon>Bacillati</taxon>
        <taxon>Bacillota</taxon>
        <taxon>Bacilli</taxon>
        <taxon>Lactobacillales</taxon>
        <taxon>Enterococcaceae</taxon>
        <taxon>Enterococcus</taxon>
    </lineage>
</organism>
<keyword evidence="9" id="KW-0472">Membrane</keyword>
<evidence type="ECO:0000256" key="9">
    <source>
        <dbReference type="SAM" id="Phobius"/>
    </source>
</evidence>
<comment type="cofactor">
    <cofactor evidence="2 8">
        <name>NAD(+)</name>
        <dbReference type="ChEBI" id="CHEBI:57540"/>
    </cofactor>
</comment>
<dbReference type="NCBIfam" id="TIGR01181">
    <property type="entry name" value="dTDP_gluc_dehyt"/>
    <property type="match status" value="1"/>
</dbReference>
<dbReference type="SUPFAM" id="SSF51735">
    <property type="entry name" value="NAD(P)-binding Rossmann-fold domains"/>
    <property type="match status" value="1"/>
</dbReference>
<dbReference type="Gene3D" id="3.40.50.720">
    <property type="entry name" value="NAD(P)-binding Rossmann-like Domain"/>
    <property type="match status" value="1"/>
</dbReference>
<comment type="catalytic activity">
    <reaction evidence="1 8">
        <text>dTDP-alpha-D-glucose = dTDP-4-dehydro-6-deoxy-alpha-D-glucose + H2O</text>
        <dbReference type="Rhea" id="RHEA:17221"/>
        <dbReference type="ChEBI" id="CHEBI:15377"/>
        <dbReference type="ChEBI" id="CHEBI:57477"/>
        <dbReference type="ChEBI" id="CHEBI:57649"/>
        <dbReference type="EC" id="4.2.1.46"/>
    </reaction>
</comment>
<evidence type="ECO:0000313" key="12">
    <source>
        <dbReference type="Proteomes" id="UP000182835"/>
    </source>
</evidence>
<evidence type="ECO:0000313" key="11">
    <source>
        <dbReference type="EMBL" id="OJG14508.1"/>
    </source>
</evidence>
<accession>A0A1L8R414</accession>
<evidence type="ECO:0000256" key="5">
    <source>
        <dbReference type="ARBA" id="ARBA00016977"/>
    </source>
</evidence>
<keyword evidence="11" id="KW-0946">Virion</keyword>
<evidence type="ECO:0000256" key="2">
    <source>
        <dbReference type="ARBA" id="ARBA00001911"/>
    </source>
</evidence>
<dbReference type="PANTHER" id="PTHR43000">
    <property type="entry name" value="DTDP-D-GLUCOSE 4,6-DEHYDRATASE-RELATED"/>
    <property type="match status" value="1"/>
</dbReference>
<comment type="caution">
    <text evidence="11">The sequence shown here is derived from an EMBL/GenBank/DDBJ whole genome shotgun (WGS) entry which is preliminary data.</text>
</comment>
<dbReference type="Gene3D" id="3.90.25.10">
    <property type="entry name" value="UDP-galactose 4-epimerase, domain 1"/>
    <property type="match status" value="1"/>
</dbReference>
<dbReference type="EC" id="4.2.1.46" evidence="4 8"/>
<dbReference type="AlphaFoldDB" id="A0A1L8R414"/>
<keyword evidence="6" id="KW-0520">NAD</keyword>
<protein>
    <recommendedName>
        <fullName evidence="5 8">dTDP-glucose 4,6-dehydratase</fullName>
        <ecNumber evidence="4 8">4.2.1.46</ecNumber>
    </recommendedName>
</protein>
<dbReference type="FunFam" id="3.40.50.720:FF:000304">
    <property type="entry name" value="UDP-glucose 4,6-dehydratase"/>
    <property type="match status" value="1"/>
</dbReference>
<dbReference type="GO" id="GO:0009225">
    <property type="term" value="P:nucleotide-sugar metabolic process"/>
    <property type="evidence" value="ECO:0007669"/>
    <property type="project" value="InterPro"/>
</dbReference>
<dbReference type="CDD" id="cd05246">
    <property type="entry name" value="dTDP_GD_SDR_e"/>
    <property type="match status" value="1"/>
</dbReference>
<feature type="transmembrane region" description="Helical" evidence="9">
    <location>
        <begin position="12"/>
        <end position="32"/>
    </location>
</feature>
<comment type="similarity">
    <text evidence="3 8">Belongs to the NAD(P)-dependent epimerase/dehydratase family. dTDP-glucose dehydratase subfamily.</text>
</comment>
<evidence type="ECO:0000259" key="10">
    <source>
        <dbReference type="Pfam" id="PF16363"/>
    </source>
</evidence>
<dbReference type="InterPro" id="IPR036291">
    <property type="entry name" value="NAD(P)-bd_dom_sf"/>
</dbReference>
<evidence type="ECO:0000256" key="6">
    <source>
        <dbReference type="ARBA" id="ARBA00023027"/>
    </source>
</evidence>
<dbReference type="GO" id="GO:0008460">
    <property type="term" value="F:dTDP-glucose 4,6-dehydratase activity"/>
    <property type="evidence" value="ECO:0007669"/>
    <property type="project" value="UniProtKB-EC"/>
</dbReference>
<evidence type="ECO:0000256" key="4">
    <source>
        <dbReference type="ARBA" id="ARBA00011990"/>
    </source>
</evidence>
<evidence type="ECO:0000256" key="1">
    <source>
        <dbReference type="ARBA" id="ARBA00001539"/>
    </source>
</evidence>
<dbReference type="Pfam" id="PF16363">
    <property type="entry name" value="GDP_Man_Dehyd"/>
    <property type="match status" value="1"/>
</dbReference>
<sequence>MVSFSNLGGWILKLLITGGCGFIGSNFIRYMLKNREMVEIVNLDLLTYAGNINNLKDIENDFRYKFIKGDISDKELVEIIFSKYKFDAVINFAAESHVDRSIVDVSNFYQTNIGGVLNLLETARKYSISHFIQISTDEVYGSLTKEFAEENFVLNPSSPYAASKASADQFVIAYHRTFSLPVNIIRASNNYGPYQFPEKLIPLLITNGIDCLPFPIYGEGKNIRNWLYVTDFCEAIILVLERGVSGEIYNVAPKNEYSNNQIAYFICDEMRISQELIQHVPDRLGHDLRYGINSNKIYEQLNWKPKVDFLEGLKKTIRWYQDNEHWWRPLLKSATLDNKNLSE</sequence>
<keyword evidence="9" id="KW-1133">Transmembrane helix</keyword>
<keyword evidence="7 8" id="KW-0456">Lyase</keyword>
<dbReference type="Proteomes" id="UP000182835">
    <property type="component" value="Unassembled WGS sequence"/>
</dbReference>
<keyword evidence="11" id="KW-0167">Capsid protein</keyword>
<dbReference type="InterPro" id="IPR016040">
    <property type="entry name" value="NAD(P)-bd_dom"/>
</dbReference>
<name>A0A1L8R414_9ENTE</name>
<proteinExistence type="inferred from homology"/>
<dbReference type="EMBL" id="JXKG01000017">
    <property type="protein sequence ID" value="OJG14508.1"/>
    <property type="molecule type" value="Genomic_DNA"/>
</dbReference>